<organism evidence="1 2">
    <name type="scientific">Oedothorax gibbosus</name>
    <dbReference type="NCBI Taxonomy" id="931172"/>
    <lineage>
        <taxon>Eukaryota</taxon>
        <taxon>Metazoa</taxon>
        <taxon>Ecdysozoa</taxon>
        <taxon>Arthropoda</taxon>
        <taxon>Chelicerata</taxon>
        <taxon>Arachnida</taxon>
        <taxon>Araneae</taxon>
        <taxon>Araneomorphae</taxon>
        <taxon>Entelegynae</taxon>
        <taxon>Araneoidea</taxon>
        <taxon>Linyphiidae</taxon>
        <taxon>Erigoninae</taxon>
        <taxon>Oedothorax</taxon>
    </lineage>
</organism>
<dbReference type="Proteomes" id="UP000827092">
    <property type="component" value="Unassembled WGS sequence"/>
</dbReference>
<dbReference type="AlphaFoldDB" id="A0AAV6THK6"/>
<evidence type="ECO:0000313" key="2">
    <source>
        <dbReference type="Proteomes" id="UP000827092"/>
    </source>
</evidence>
<dbReference type="EMBL" id="JAFNEN010004284">
    <property type="protein sequence ID" value="KAG8171227.1"/>
    <property type="molecule type" value="Genomic_DNA"/>
</dbReference>
<gene>
    <name evidence="1" type="ORF">JTE90_000689</name>
</gene>
<comment type="caution">
    <text evidence="1">The sequence shown here is derived from an EMBL/GenBank/DDBJ whole genome shotgun (WGS) entry which is preliminary data.</text>
</comment>
<feature type="non-terminal residue" evidence="1">
    <location>
        <position position="1"/>
    </location>
</feature>
<name>A0AAV6THK6_9ARAC</name>
<proteinExistence type="predicted"/>
<accession>A0AAV6THK6</accession>
<reference evidence="1 2" key="1">
    <citation type="journal article" date="2022" name="Nat. Ecol. Evol.">
        <title>A masculinizing supergene underlies an exaggerated male reproductive morph in a spider.</title>
        <authorList>
            <person name="Hendrickx F."/>
            <person name="De Corte Z."/>
            <person name="Sonet G."/>
            <person name="Van Belleghem S.M."/>
            <person name="Kostlbacher S."/>
            <person name="Vangestel C."/>
        </authorList>
    </citation>
    <scope>NUCLEOTIDE SEQUENCE [LARGE SCALE GENOMIC DNA]</scope>
    <source>
        <strain evidence="1">W744_W776</strain>
    </source>
</reference>
<sequence length="225" mass="24979">KPTSKDQKRNVLERFWVPRAPGFPLGTLLTPLAPKTPRFSVLAELALGHLRYHLTDVPPAKQPTESVLGEDRALQGGSALRARSVILTGRFPLNRRPVHLERPAADMEYGPARTLHYLLGFKGQRGAPDTAETRCFTRTASLSPDEPIPGTRTSYKEKITLPRVPVDVSEFGALRTWPEGPISVSGWRNINPFPFGRKRGQTRACVCVSQRLRFGTDFSDPLGDD</sequence>
<keyword evidence="2" id="KW-1185">Reference proteome</keyword>
<evidence type="ECO:0000313" key="1">
    <source>
        <dbReference type="EMBL" id="KAG8171227.1"/>
    </source>
</evidence>
<protein>
    <submittedName>
        <fullName evidence="1">Uncharacterized protein</fullName>
    </submittedName>
</protein>